<evidence type="ECO:0000313" key="15">
    <source>
        <dbReference type="EMBL" id="KAK3600154.1"/>
    </source>
</evidence>
<keyword evidence="5" id="KW-0479">Metal-binding</keyword>
<evidence type="ECO:0000256" key="4">
    <source>
        <dbReference type="ARBA" id="ARBA00022692"/>
    </source>
</evidence>
<dbReference type="InterPro" id="IPR000323">
    <property type="entry name" value="Cu2_ascorb_mOase_N"/>
</dbReference>
<dbReference type="GO" id="GO:0042421">
    <property type="term" value="P:norepinephrine biosynthetic process"/>
    <property type="evidence" value="ECO:0007669"/>
    <property type="project" value="TreeGrafter"/>
</dbReference>
<keyword evidence="10" id="KW-0472">Membrane</keyword>
<evidence type="ECO:0000259" key="14">
    <source>
        <dbReference type="Pfam" id="PF03712"/>
    </source>
</evidence>
<sequence>MPTAPMPDDVWTIDVVNPHIEVPAEETTYWWYVTRFPPLKHKHHIIKYEGVIQKGHEGLVHHMEVFHCELSKDEIVQDYNGPGFAEGKPPELEACRNVIGAWAMGAKPLVFPEEAGSPIGGTNYNRYVLLEVHYNNPDKKTGLVDASGIRFYVTSQLRKNDAGIMELGLEYTNKMAIPPRQELFSLTGYCIADCTKIGLPPEGIYIFASQLHTHLTGWRVYTKHVREGVELPEVNRDDHYSPHFQEIRGLPQPVLILPGDALMTVCDYKTMDRPNATIGGFAITDEMCVNYIHYYPRVNLEVCKSSIDTVTLDSYFRFMNKWNDDNTSPVKGDRANYNSIRWSRLHAYLLNVLYTTSPLSMQCNQSDGSRFPGDWEKKPLTKLLFPLPPIERHCPSTMEQILAPLLSPQKSRI</sequence>
<dbReference type="GO" id="GO:0005615">
    <property type="term" value="C:extracellular space"/>
    <property type="evidence" value="ECO:0007669"/>
    <property type="project" value="TreeGrafter"/>
</dbReference>
<comment type="cofactor">
    <cofactor evidence="1">
        <name>Cu(2+)</name>
        <dbReference type="ChEBI" id="CHEBI:29036"/>
    </cofactor>
</comment>
<dbReference type="GO" id="GO:0005507">
    <property type="term" value="F:copper ion binding"/>
    <property type="evidence" value="ECO:0007669"/>
    <property type="project" value="InterPro"/>
</dbReference>
<dbReference type="Gene3D" id="2.60.120.230">
    <property type="match status" value="1"/>
</dbReference>
<evidence type="ECO:0000256" key="2">
    <source>
        <dbReference type="ARBA" id="ARBA00004370"/>
    </source>
</evidence>
<dbReference type="PRINTS" id="PR00767">
    <property type="entry name" value="DBMONOXGNASE"/>
</dbReference>
<dbReference type="GO" id="GO:0030667">
    <property type="term" value="C:secretory granule membrane"/>
    <property type="evidence" value="ECO:0007669"/>
    <property type="project" value="TreeGrafter"/>
</dbReference>
<dbReference type="InterPro" id="IPR036939">
    <property type="entry name" value="Cu2_ascorb_mOase_N_sf"/>
</dbReference>
<accession>A0AAE0SYL2</accession>
<keyword evidence="11" id="KW-1015">Disulfide bond</keyword>
<comment type="caution">
    <text evidence="15">The sequence shown here is derived from an EMBL/GenBank/DDBJ whole genome shotgun (WGS) entry which is preliminary data.</text>
</comment>
<dbReference type="PROSITE" id="PS00084">
    <property type="entry name" value="CU2_MONOOXYGENASE_1"/>
    <property type="match status" value="1"/>
</dbReference>
<reference evidence="15" key="2">
    <citation type="journal article" date="2021" name="Genome Biol. Evol.">
        <title>Developing a high-quality reference genome for a parasitic bivalve with doubly uniparental inheritance (Bivalvia: Unionida).</title>
        <authorList>
            <person name="Smith C.H."/>
        </authorList>
    </citation>
    <scope>NUCLEOTIDE SEQUENCE</scope>
    <source>
        <strain evidence="15">CHS0354</strain>
        <tissue evidence="15">Mantle</tissue>
    </source>
</reference>
<keyword evidence="7" id="KW-0560">Oxidoreductase</keyword>
<comment type="subcellular location">
    <subcellularLocation>
        <location evidence="2">Membrane</location>
    </subcellularLocation>
</comment>
<proteinExistence type="inferred from homology"/>
<dbReference type="FunFam" id="2.60.120.310:FF:000004">
    <property type="entry name" value="DBH-like monooxygenase protein 1"/>
    <property type="match status" value="1"/>
</dbReference>
<keyword evidence="4" id="KW-0812">Transmembrane</keyword>
<dbReference type="InterPro" id="IPR024548">
    <property type="entry name" value="Cu2_monoox_C"/>
</dbReference>
<dbReference type="PANTHER" id="PTHR10157">
    <property type="entry name" value="DOPAMINE BETA HYDROXYLASE RELATED"/>
    <property type="match status" value="1"/>
</dbReference>
<evidence type="ECO:0000313" key="16">
    <source>
        <dbReference type="Proteomes" id="UP001195483"/>
    </source>
</evidence>
<evidence type="ECO:0000256" key="6">
    <source>
        <dbReference type="ARBA" id="ARBA00022989"/>
    </source>
</evidence>
<dbReference type="InterPro" id="IPR014784">
    <property type="entry name" value="Cu2_ascorb_mOase-like_C"/>
</dbReference>
<dbReference type="InterPro" id="IPR008977">
    <property type="entry name" value="PHM/PNGase_F_dom_sf"/>
</dbReference>
<dbReference type="GO" id="GO:0006589">
    <property type="term" value="P:octopamine biosynthetic process"/>
    <property type="evidence" value="ECO:0007669"/>
    <property type="project" value="TreeGrafter"/>
</dbReference>
<evidence type="ECO:0000256" key="11">
    <source>
        <dbReference type="ARBA" id="ARBA00023157"/>
    </source>
</evidence>
<reference evidence="15" key="3">
    <citation type="submission" date="2023-05" db="EMBL/GenBank/DDBJ databases">
        <authorList>
            <person name="Smith C.H."/>
        </authorList>
    </citation>
    <scope>NUCLEOTIDE SEQUENCE</scope>
    <source>
        <strain evidence="15">CHS0354</strain>
        <tissue evidence="15">Mantle</tissue>
    </source>
</reference>
<dbReference type="GO" id="GO:0042420">
    <property type="term" value="P:dopamine catabolic process"/>
    <property type="evidence" value="ECO:0007669"/>
    <property type="project" value="TreeGrafter"/>
</dbReference>
<comment type="similarity">
    <text evidence="3">Belongs to the copper type II ascorbate-dependent monooxygenase family.</text>
</comment>
<dbReference type="EMBL" id="JAEAOA010000746">
    <property type="protein sequence ID" value="KAK3600154.1"/>
    <property type="molecule type" value="Genomic_DNA"/>
</dbReference>
<protein>
    <recommendedName>
        <fullName evidence="17">Tyramine beta hydroxylase</fullName>
    </recommendedName>
</protein>
<evidence type="ECO:0000259" key="13">
    <source>
        <dbReference type="Pfam" id="PF01082"/>
    </source>
</evidence>
<keyword evidence="6" id="KW-1133">Transmembrane helix</keyword>
<dbReference type="PANTHER" id="PTHR10157:SF29">
    <property type="entry name" value="DOPAMINE BETA-HYDROXYLASE"/>
    <property type="match status" value="1"/>
</dbReference>
<keyword evidence="9" id="KW-0503">Monooxygenase</keyword>
<dbReference type="Pfam" id="PF03712">
    <property type="entry name" value="Cu2_monoox_C"/>
    <property type="match status" value="1"/>
</dbReference>
<evidence type="ECO:0000256" key="3">
    <source>
        <dbReference type="ARBA" id="ARBA00010676"/>
    </source>
</evidence>
<organism evidence="15 16">
    <name type="scientific">Potamilus streckersoni</name>
    <dbReference type="NCBI Taxonomy" id="2493646"/>
    <lineage>
        <taxon>Eukaryota</taxon>
        <taxon>Metazoa</taxon>
        <taxon>Spiralia</taxon>
        <taxon>Lophotrochozoa</taxon>
        <taxon>Mollusca</taxon>
        <taxon>Bivalvia</taxon>
        <taxon>Autobranchia</taxon>
        <taxon>Heteroconchia</taxon>
        <taxon>Palaeoheterodonta</taxon>
        <taxon>Unionida</taxon>
        <taxon>Unionoidea</taxon>
        <taxon>Unionidae</taxon>
        <taxon>Ambleminae</taxon>
        <taxon>Lampsilini</taxon>
        <taxon>Potamilus</taxon>
    </lineage>
</organism>
<dbReference type="AlphaFoldDB" id="A0AAE0SYL2"/>
<feature type="domain" description="Copper type II ascorbate-dependent monooxygenase C-terminal" evidence="14">
    <location>
        <begin position="161"/>
        <end position="316"/>
    </location>
</feature>
<evidence type="ECO:0000256" key="1">
    <source>
        <dbReference type="ARBA" id="ARBA00001973"/>
    </source>
</evidence>
<evidence type="ECO:0008006" key="17">
    <source>
        <dbReference type="Google" id="ProtNLM"/>
    </source>
</evidence>
<gene>
    <name evidence="15" type="ORF">CHS0354_012277</name>
</gene>
<keyword evidence="8" id="KW-0186">Copper</keyword>
<dbReference type="FunFam" id="2.60.120.230:FF:000001">
    <property type="entry name" value="Monooxygenase, DBH-like 1"/>
    <property type="match status" value="1"/>
</dbReference>
<evidence type="ECO:0000256" key="9">
    <source>
        <dbReference type="ARBA" id="ARBA00023033"/>
    </source>
</evidence>
<dbReference type="InterPro" id="IPR028460">
    <property type="entry name" value="Tbh/DBH"/>
</dbReference>
<dbReference type="Pfam" id="PF01082">
    <property type="entry name" value="Cu2_monooxygen"/>
    <property type="match status" value="1"/>
</dbReference>
<name>A0AAE0SYL2_9BIVA</name>
<dbReference type="SUPFAM" id="SSF49742">
    <property type="entry name" value="PHM/PNGase F"/>
    <property type="match status" value="2"/>
</dbReference>
<dbReference type="Gene3D" id="2.60.120.310">
    <property type="entry name" value="Copper type II, ascorbate-dependent monooxygenase, N-terminal domain"/>
    <property type="match status" value="1"/>
</dbReference>
<dbReference type="GO" id="GO:0004500">
    <property type="term" value="F:dopamine beta-monooxygenase activity"/>
    <property type="evidence" value="ECO:0007669"/>
    <property type="project" value="InterPro"/>
</dbReference>
<evidence type="ECO:0000256" key="12">
    <source>
        <dbReference type="ARBA" id="ARBA00023180"/>
    </source>
</evidence>
<evidence type="ECO:0000256" key="5">
    <source>
        <dbReference type="ARBA" id="ARBA00022723"/>
    </source>
</evidence>
<evidence type="ECO:0000256" key="8">
    <source>
        <dbReference type="ARBA" id="ARBA00023008"/>
    </source>
</evidence>
<keyword evidence="16" id="KW-1185">Reference proteome</keyword>
<keyword evidence="12" id="KW-0325">Glycoprotein</keyword>
<reference evidence="15" key="1">
    <citation type="journal article" date="2021" name="Genome Biol. Evol.">
        <title>A High-Quality Reference Genome for a Parasitic Bivalve with Doubly Uniparental Inheritance (Bivalvia: Unionida).</title>
        <authorList>
            <person name="Smith C.H."/>
        </authorList>
    </citation>
    <scope>NUCLEOTIDE SEQUENCE</scope>
    <source>
        <strain evidence="15">CHS0354</strain>
    </source>
</reference>
<dbReference type="Proteomes" id="UP001195483">
    <property type="component" value="Unassembled WGS sequence"/>
</dbReference>
<feature type="domain" description="Copper type II ascorbate-dependent monooxygenase N-terminal" evidence="13">
    <location>
        <begin position="14"/>
        <end position="140"/>
    </location>
</feature>
<evidence type="ECO:0000256" key="10">
    <source>
        <dbReference type="ARBA" id="ARBA00023136"/>
    </source>
</evidence>
<dbReference type="InterPro" id="IPR020611">
    <property type="entry name" value="Cu2_ascorb_mOase_CS-1"/>
</dbReference>
<dbReference type="InterPro" id="IPR000945">
    <property type="entry name" value="DBH-like"/>
</dbReference>
<evidence type="ECO:0000256" key="7">
    <source>
        <dbReference type="ARBA" id="ARBA00023002"/>
    </source>
</evidence>